<comment type="caution">
    <text evidence="2">The sequence shown here is derived from an EMBL/GenBank/DDBJ whole genome shotgun (WGS) entry which is preliminary data.</text>
</comment>
<accession>A0ABR3FH40</accession>
<proteinExistence type="predicted"/>
<evidence type="ECO:0000313" key="3">
    <source>
        <dbReference type="Proteomes" id="UP001465976"/>
    </source>
</evidence>
<feature type="compositionally biased region" description="Basic and acidic residues" evidence="1">
    <location>
        <begin position="8"/>
        <end position="20"/>
    </location>
</feature>
<protein>
    <submittedName>
        <fullName evidence="2">Uncharacterized protein</fullName>
    </submittedName>
</protein>
<keyword evidence="3" id="KW-1185">Reference proteome</keyword>
<dbReference type="Proteomes" id="UP001465976">
    <property type="component" value="Unassembled WGS sequence"/>
</dbReference>
<organism evidence="2 3">
    <name type="scientific">Marasmius crinis-equi</name>
    <dbReference type="NCBI Taxonomy" id="585013"/>
    <lineage>
        <taxon>Eukaryota</taxon>
        <taxon>Fungi</taxon>
        <taxon>Dikarya</taxon>
        <taxon>Basidiomycota</taxon>
        <taxon>Agaricomycotina</taxon>
        <taxon>Agaricomycetes</taxon>
        <taxon>Agaricomycetidae</taxon>
        <taxon>Agaricales</taxon>
        <taxon>Marasmiineae</taxon>
        <taxon>Marasmiaceae</taxon>
        <taxon>Marasmius</taxon>
    </lineage>
</organism>
<reference evidence="2 3" key="1">
    <citation type="submission" date="2024-02" db="EMBL/GenBank/DDBJ databases">
        <title>A draft genome for the cacao thread blight pathogen Marasmius crinis-equi.</title>
        <authorList>
            <person name="Cohen S.P."/>
            <person name="Baruah I.K."/>
            <person name="Amoako-Attah I."/>
            <person name="Bukari Y."/>
            <person name="Meinhardt L.W."/>
            <person name="Bailey B.A."/>
        </authorList>
    </citation>
    <scope>NUCLEOTIDE SEQUENCE [LARGE SCALE GENOMIC DNA]</scope>
    <source>
        <strain evidence="2 3">GH-76</strain>
    </source>
</reference>
<dbReference type="EMBL" id="JBAHYK010000378">
    <property type="protein sequence ID" value="KAL0574654.1"/>
    <property type="molecule type" value="Genomic_DNA"/>
</dbReference>
<evidence type="ECO:0000256" key="1">
    <source>
        <dbReference type="SAM" id="MobiDB-lite"/>
    </source>
</evidence>
<gene>
    <name evidence="2" type="ORF">V5O48_007300</name>
</gene>
<name>A0ABR3FH40_9AGAR</name>
<feature type="region of interest" description="Disordered" evidence="1">
    <location>
        <begin position="1"/>
        <end position="33"/>
    </location>
</feature>
<evidence type="ECO:0000313" key="2">
    <source>
        <dbReference type="EMBL" id="KAL0574654.1"/>
    </source>
</evidence>
<sequence>MSPQSAADLKEESNHFEEGSSKQPPPALVDMLPNHYPYNPRMYEASTSGPTQLESNVKYLSSPGVEELGEARHLFQEALDARELANRTWLLNSDRSAFREQSFLWTSEKAVSLNREIAAYKGTMMGTIWSFIGVNPFKERIKRLEDELRGLRDYFLDGSRPGSWDRRASVSYDERRGDNFMNSRVARTSRDVYNYHGTTYNTYNVVLLVSRGPTNFTPVLSSSTAITDTDILARRYLPD</sequence>